<organism evidence="9 10">
    <name type="scientific">Cafeteria roenbergensis</name>
    <name type="common">Marine flagellate</name>
    <dbReference type="NCBI Taxonomy" id="33653"/>
    <lineage>
        <taxon>Eukaryota</taxon>
        <taxon>Sar</taxon>
        <taxon>Stramenopiles</taxon>
        <taxon>Bigyra</taxon>
        <taxon>Opalozoa</taxon>
        <taxon>Bicosoecida</taxon>
        <taxon>Cafeteriaceae</taxon>
        <taxon>Cafeteria</taxon>
    </lineage>
</organism>
<feature type="compositionally biased region" description="Low complexity" evidence="7">
    <location>
        <begin position="982"/>
        <end position="997"/>
    </location>
</feature>
<dbReference type="GO" id="GO:0033316">
    <property type="term" value="P:meiotic spindle assembly checkpoint signaling"/>
    <property type="evidence" value="ECO:0007669"/>
    <property type="project" value="TreeGrafter"/>
</dbReference>
<dbReference type="SUPFAM" id="SSF56112">
    <property type="entry name" value="Protein kinase-like (PK-like)"/>
    <property type="match status" value="1"/>
</dbReference>
<dbReference type="GO" id="GO:0000776">
    <property type="term" value="C:kinetochore"/>
    <property type="evidence" value="ECO:0007669"/>
    <property type="project" value="TreeGrafter"/>
</dbReference>
<dbReference type="FunFam" id="3.30.200.20:FF:000131">
    <property type="entry name" value="Dual specificity protein kinase TTK"/>
    <property type="match status" value="1"/>
</dbReference>
<evidence type="ECO:0000313" key="9">
    <source>
        <dbReference type="EMBL" id="KAA0152054.1"/>
    </source>
</evidence>
<feature type="compositionally biased region" description="Low complexity" evidence="7">
    <location>
        <begin position="340"/>
        <end position="351"/>
    </location>
</feature>
<dbReference type="PROSITE" id="PS00108">
    <property type="entry name" value="PROTEIN_KINASE_ST"/>
    <property type="match status" value="1"/>
</dbReference>
<dbReference type="PROSITE" id="PS50011">
    <property type="entry name" value="PROTEIN_KINASE_DOM"/>
    <property type="match status" value="1"/>
</dbReference>
<feature type="compositionally biased region" description="Low complexity" evidence="7">
    <location>
        <begin position="539"/>
        <end position="550"/>
    </location>
</feature>
<name>A0A5A8CHT6_CAFRO</name>
<feature type="region of interest" description="Disordered" evidence="7">
    <location>
        <begin position="797"/>
        <end position="823"/>
    </location>
</feature>
<feature type="compositionally biased region" description="Basic residues" evidence="7">
    <location>
        <begin position="279"/>
        <end position="293"/>
    </location>
</feature>
<evidence type="ECO:0000256" key="1">
    <source>
        <dbReference type="ARBA" id="ARBA00022527"/>
    </source>
</evidence>
<dbReference type="Gene3D" id="1.10.510.10">
    <property type="entry name" value="Transferase(Phosphotransferase) domain 1"/>
    <property type="match status" value="1"/>
</dbReference>
<dbReference type="InterPro" id="IPR008271">
    <property type="entry name" value="Ser/Thr_kinase_AS"/>
</dbReference>
<protein>
    <recommendedName>
        <fullName evidence="8">Protein kinase domain-containing protein</fullName>
    </recommendedName>
</protein>
<sequence>MATDKENAYRVSAKAAPAAVSRMTERTMGAFREACRASKPDWDTVSASADAAAEAAALKGGAGTVERGKLLAIRGLANSRRRVVDAETARKEFKRLKGDQAARKSPAFWRAMAAFEAEQGCMEGALRALQIGTTYCREDESLRSLLDNVQSGAAAGSRTTLALIAAVDVLGADGGAEAGAGAGSAAPPSTGSGSGTGAGAGAGSGADRSSFKRRPLEAVGAAAANGRVDGASGVGSGGRRGAPAREELDEEEEEEEEGLESAPKSRPQPKTPAPGQKGLGRRVRAVSGRRSKGAHADEEDSDADVDAVSGSGSAAGAQGSAADATSTARARQRTARREGANAAELAASGASDDTAMDLNPRAVRSAGRPAGNPSSSSSSSSSSAAAAADASLAGPKRPATRARPTPPDDASGRHTAAADDDAEDEEEEGEDTIQLRPQRSRAASARGSAKQSRRAMAEADVPTVAVEEAVSALKAGSAGVGAPQQMGPPQPRARRAADQPAAARAGSEASPLQGQAQAQCGQPVAGAAAASGGGGGSPSGCAAGPSATAGAADPLTSIAAELSSSGGERHPSITVNGRKYLRLECVGKGGSSRVYRVLGPELKMWALKRVKLGRVDRRSLAPFTNEIALMRRLKGQDTIISLREAEVDLAGKQVLLVMELGEVDLNALMRRHRADGDETGGVPGAAAAAAAAAAGHDGAGGAGGAASPGRAVGATVLESNFLRLTWQQMLGSVATIHRSRIVHGDLKPANFVFVRGQLKLIDFGIAKVISANTTNIYRESQVGTLNYMSPEAIVDTAGNGPGGMGGGGSRRGGGSASSASSRGKMRLGRASDIWSLGCILYQMAYGKTPFADLGLIQKIRAITDPTYEIPFPPLSDPQLLSTIKLCLRRDPAKRPAIEGPGGLLAHAYLHPEYALIRQLTDPAVGGEAISLVKQGGEDAVARLTSSVFEQFLGEVDGFAPLDMRVALEGAGLGRASSRDRSASSPASSRRPARAAPAIDGGLAEALQRGKQHLRRVEEAASPAGEKPPTGSLMGQLRRKMQQKFARANQPAVGTAEDWTATFGYDDSFTT</sequence>
<dbReference type="GO" id="GO:0004712">
    <property type="term" value="F:protein serine/threonine/tyrosine kinase activity"/>
    <property type="evidence" value="ECO:0007669"/>
    <property type="project" value="TreeGrafter"/>
</dbReference>
<dbReference type="Pfam" id="PF00069">
    <property type="entry name" value="Pkinase"/>
    <property type="match status" value="1"/>
</dbReference>
<dbReference type="InterPro" id="IPR000719">
    <property type="entry name" value="Prot_kinase_dom"/>
</dbReference>
<dbReference type="InterPro" id="IPR017441">
    <property type="entry name" value="Protein_kinase_ATP_BS"/>
</dbReference>
<dbReference type="GO" id="GO:0007094">
    <property type="term" value="P:mitotic spindle assembly checkpoint signaling"/>
    <property type="evidence" value="ECO:0007669"/>
    <property type="project" value="TreeGrafter"/>
</dbReference>
<reference evidence="9 10" key="1">
    <citation type="submission" date="2019-07" db="EMBL/GenBank/DDBJ databases">
        <title>Genomes of Cafeteria roenbergensis.</title>
        <authorList>
            <person name="Fischer M.G."/>
            <person name="Hackl T."/>
            <person name="Roman M."/>
        </authorList>
    </citation>
    <scope>NUCLEOTIDE SEQUENCE [LARGE SCALE GENOMIC DNA]</scope>
    <source>
        <strain evidence="9 10">BVI</strain>
    </source>
</reference>
<feature type="compositionally biased region" description="Gly residues" evidence="7">
    <location>
        <begin position="192"/>
        <end position="204"/>
    </location>
</feature>
<dbReference type="CDD" id="cd14131">
    <property type="entry name" value="PKc_Mps1"/>
    <property type="match status" value="1"/>
</dbReference>
<dbReference type="InterPro" id="IPR027084">
    <property type="entry name" value="Mps1_cat"/>
</dbReference>
<keyword evidence="4" id="KW-0418">Kinase</keyword>
<evidence type="ECO:0000256" key="6">
    <source>
        <dbReference type="PROSITE-ProRule" id="PRU10141"/>
    </source>
</evidence>
<feature type="binding site" evidence="6">
    <location>
        <position position="608"/>
    </location>
    <ligand>
        <name>ATP</name>
        <dbReference type="ChEBI" id="CHEBI:30616"/>
    </ligand>
</feature>
<dbReference type="GO" id="GO:0005634">
    <property type="term" value="C:nucleus"/>
    <property type="evidence" value="ECO:0007669"/>
    <property type="project" value="TreeGrafter"/>
</dbReference>
<feature type="compositionally biased region" description="Gly residues" evidence="7">
    <location>
        <begin position="799"/>
        <end position="815"/>
    </location>
</feature>
<evidence type="ECO:0000259" key="8">
    <source>
        <dbReference type="PROSITE" id="PS50011"/>
    </source>
</evidence>
<feature type="compositionally biased region" description="Low complexity" evidence="7">
    <location>
        <begin position="306"/>
        <end position="329"/>
    </location>
</feature>
<dbReference type="AlphaFoldDB" id="A0A5A8CHT6"/>
<evidence type="ECO:0000256" key="4">
    <source>
        <dbReference type="ARBA" id="ARBA00022777"/>
    </source>
</evidence>
<feature type="compositionally biased region" description="Low complexity" evidence="7">
    <location>
        <begin position="374"/>
        <end position="391"/>
    </location>
</feature>
<feature type="region of interest" description="Disordered" evidence="7">
    <location>
        <begin position="475"/>
        <end position="550"/>
    </location>
</feature>
<feature type="region of interest" description="Disordered" evidence="7">
    <location>
        <begin position="972"/>
        <end position="1052"/>
    </location>
</feature>
<dbReference type="EMBL" id="VLTN01000023">
    <property type="protein sequence ID" value="KAA0152054.1"/>
    <property type="molecule type" value="Genomic_DNA"/>
</dbReference>
<dbReference type="Gene3D" id="3.30.200.20">
    <property type="entry name" value="Phosphorylase Kinase, domain 1"/>
    <property type="match status" value="1"/>
</dbReference>
<evidence type="ECO:0000256" key="2">
    <source>
        <dbReference type="ARBA" id="ARBA00022679"/>
    </source>
</evidence>
<keyword evidence="10" id="KW-1185">Reference proteome</keyword>
<dbReference type="Proteomes" id="UP000323011">
    <property type="component" value="Unassembled WGS sequence"/>
</dbReference>
<proteinExistence type="predicted"/>
<feature type="compositionally biased region" description="Acidic residues" evidence="7">
    <location>
        <begin position="418"/>
        <end position="431"/>
    </location>
</feature>
<feature type="compositionally biased region" description="Low complexity" evidence="7">
    <location>
        <begin position="513"/>
        <end position="530"/>
    </location>
</feature>
<dbReference type="SMART" id="SM00220">
    <property type="entry name" value="S_TKc"/>
    <property type="match status" value="1"/>
</dbReference>
<dbReference type="InterPro" id="IPR011009">
    <property type="entry name" value="Kinase-like_dom_sf"/>
</dbReference>
<keyword evidence="5 6" id="KW-0067">ATP-binding</keyword>
<evidence type="ECO:0000313" key="10">
    <source>
        <dbReference type="Proteomes" id="UP000323011"/>
    </source>
</evidence>
<comment type="caution">
    <text evidence="9">The sequence shown here is derived from an EMBL/GenBank/DDBJ whole genome shotgun (WGS) entry which is preliminary data.</text>
</comment>
<feature type="compositionally biased region" description="Low complexity" evidence="7">
    <location>
        <begin position="440"/>
        <end position="450"/>
    </location>
</feature>
<evidence type="ECO:0000256" key="3">
    <source>
        <dbReference type="ARBA" id="ARBA00022741"/>
    </source>
</evidence>
<keyword evidence="2" id="KW-0808">Transferase</keyword>
<accession>A0A5A8CHT6</accession>
<dbReference type="GO" id="GO:0034501">
    <property type="term" value="P:protein localization to kinetochore"/>
    <property type="evidence" value="ECO:0007669"/>
    <property type="project" value="TreeGrafter"/>
</dbReference>
<evidence type="ECO:0000256" key="5">
    <source>
        <dbReference type="ARBA" id="ARBA00022840"/>
    </source>
</evidence>
<keyword evidence="3 6" id="KW-0547">Nucleotide-binding</keyword>
<dbReference type="PANTHER" id="PTHR22974:SF21">
    <property type="entry name" value="DUAL SPECIFICITY PROTEIN KINASE TTK"/>
    <property type="match status" value="1"/>
</dbReference>
<dbReference type="PANTHER" id="PTHR22974">
    <property type="entry name" value="MIXED LINEAGE PROTEIN KINASE"/>
    <property type="match status" value="1"/>
</dbReference>
<feature type="domain" description="Protein kinase" evidence="8">
    <location>
        <begin position="580"/>
        <end position="909"/>
    </location>
</feature>
<dbReference type="GO" id="GO:0004674">
    <property type="term" value="F:protein serine/threonine kinase activity"/>
    <property type="evidence" value="ECO:0007669"/>
    <property type="project" value="UniProtKB-KW"/>
</dbReference>
<dbReference type="PROSITE" id="PS00107">
    <property type="entry name" value="PROTEIN_KINASE_ATP"/>
    <property type="match status" value="1"/>
</dbReference>
<feature type="region of interest" description="Disordered" evidence="7">
    <location>
        <begin position="177"/>
        <end position="461"/>
    </location>
</feature>
<feature type="compositionally biased region" description="Acidic residues" evidence="7">
    <location>
        <begin position="247"/>
        <end position="259"/>
    </location>
</feature>
<keyword evidence="1" id="KW-0723">Serine/threonine-protein kinase</keyword>
<evidence type="ECO:0000256" key="7">
    <source>
        <dbReference type="SAM" id="MobiDB-lite"/>
    </source>
</evidence>
<dbReference type="GO" id="GO:0005524">
    <property type="term" value="F:ATP binding"/>
    <property type="evidence" value="ECO:0007669"/>
    <property type="project" value="UniProtKB-UniRule"/>
</dbReference>
<dbReference type="GO" id="GO:0098813">
    <property type="term" value="P:nuclear chromosome segregation"/>
    <property type="evidence" value="ECO:0007669"/>
    <property type="project" value="UniProtKB-ARBA"/>
</dbReference>
<gene>
    <name evidence="9" type="ORF">FNF29_04168</name>
</gene>